<dbReference type="InterPro" id="IPR002347">
    <property type="entry name" value="SDR_fam"/>
</dbReference>
<reference evidence="2" key="1">
    <citation type="submission" date="2022-12" db="EMBL/GenBank/DDBJ databases">
        <title>Paracoccus sp. EF6 isolated from a lake water.</title>
        <authorList>
            <person name="Liu H."/>
        </authorList>
    </citation>
    <scope>NUCLEOTIDE SEQUENCE</scope>
    <source>
        <strain evidence="2">EF6</strain>
    </source>
</reference>
<dbReference type="InterPro" id="IPR020904">
    <property type="entry name" value="Sc_DH/Rdtase_CS"/>
</dbReference>
<dbReference type="PRINTS" id="PR00080">
    <property type="entry name" value="SDRFAMILY"/>
</dbReference>
<gene>
    <name evidence="2" type="ORF">OU682_15370</name>
</gene>
<dbReference type="Proteomes" id="UP001149822">
    <property type="component" value="Unassembled WGS sequence"/>
</dbReference>
<comment type="similarity">
    <text evidence="1">Belongs to the short-chain dehydrogenases/reductases (SDR) family.</text>
</comment>
<keyword evidence="3" id="KW-1185">Reference proteome</keyword>
<dbReference type="EMBL" id="JAPTYD010000026">
    <property type="protein sequence ID" value="MCZ0962998.1"/>
    <property type="molecule type" value="Genomic_DNA"/>
</dbReference>
<dbReference type="Pfam" id="PF13561">
    <property type="entry name" value="adh_short_C2"/>
    <property type="match status" value="1"/>
</dbReference>
<dbReference type="PRINTS" id="PR00081">
    <property type="entry name" value="GDHRDH"/>
</dbReference>
<accession>A0ABT4J7D2</accession>
<evidence type="ECO:0000313" key="3">
    <source>
        <dbReference type="Proteomes" id="UP001149822"/>
    </source>
</evidence>
<evidence type="ECO:0000313" key="2">
    <source>
        <dbReference type="EMBL" id="MCZ0962998.1"/>
    </source>
</evidence>
<proteinExistence type="inferred from homology"/>
<evidence type="ECO:0000256" key="1">
    <source>
        <dbReference type="ARBA" id="ARBA00006484"/>
    </source>
</evidence>
<dbReference type="SUPFAM" id="SSF51735">
    <property type="entry name" value="NAD(P)-binding Rossmann-fold domains"/>
    <property type="match status" value="1"/>
</dbReference>
<dbReference type="PANTHER" id="PTHR42760">
    <property type="entry name" value="SHORT-CHAIN DEHYDROGENASES/REDUCTASES FAMILY MEMBER"/>
    <property type="match status" value="1"/>
</dbReference>
<organism evidence="2 3">
    <name type="scientific">Paracoccus benzoatiresistens</name>
    <dbReference type="NCBI Taxonomy" id="2997341"/>
    <lineage>
        <taxon>Bacteria</taxon>
        <taxon>Pseudomonadati</taxon>
        <taxon>Pseudomonadota</taxon>
        <taxon>Alphaproteobacteria</taxon>
        <taxon>Rhodobacterales</taxon>
        <taxon>Paracoccaceae</taxon>
        <taxon>Paracoccus</taxon>
    </lineage>
</organism>
<dbReference type="RefSeq" id="WP_268943053.1">
    <property type="nucleotide sequence ID" value="NZ_JAPTYD010000026.1"/>
</dbReference>
<protein>
    <submittedName>
        <fullName evidence="2">SDR family oxidoreductase</fullName>
    </submittedName>
</protein>
<dbReference type="InterPro" id="IPR036291">
    <property type="entry name" value="NAD(P)-bd_dom_sf"/>
</dbReference>
<dbReference type="PROSITE" id="PS00061">
    <property type="entry name" value="ADH_SHORT"/>
    <property type="match status" value="1"/>
</dbReference>
<sequence length="263" mass="27834">MNLAGKIALITAGAGGIGLSIAKRFAECGAELCLCDISAQALSEAQAQLPDALVVQADVSDSAQIRQLFETFGKRFDHLDVLVNNAGISGPTKPVEQITDEEWAATMSVNLSGMFYMARAAIPLFRAAQGGCIINMSSVAGRVGMPLRLPYSVSKFAIRGLTETLAIELGEMGVRVNSLLPGLVDGPRGQRVIAEQAAARGVSVEEYTRMFLHNISMHSMVQMQEIADMAAFLASDLAPHVSGQSIGVCGNFESYRAPLVMAG</sequence>
<name>A0ABT4J7D2_9RHOB</name>
<dbReference type="Gene3D" id="3.40.50.720">
    <property type="entry name" value="NAD(P)-binding Rossmann-like Domain"/>
    <property type="match status" value="1"/>
</dbReference>
<comment type="caution">
    <text evidence="2">The sequence shown here is derived from an EMBL/GenBank/DDBJ whole genome shotgun (WGS) entry which is preliminary data.</text>
</comment>
<dbReference type="CDD" id="cd05233">
    <property type="entry name" value="SDR_c"/>
    <property type="match status" value="1"/>
</dbReference>
<dbReference type="NCBIfam" id="NF009466">
    <property type="entry name" value="PRK12826.1-2"/>
    <property type="match status" value="1"/>
</dbReference>